<dbReference type="InterPro" id="IPR040453">
    <property type="entry name" value="Mnd1_HTH"/>
</dbReference>
<evidence type="ECO:0000313" key="4">
    <source>
        <dbReference type="Proteomes" id="UP000673552"/>
    </source>
</evidence>
<dbReference type="KEGG" id="lmat:92515038"/>
<feature type="compositionally biased region" description="Low complexity" evidence="1">
    <location>
        <begin position="375"/>
        <end position="385"/>
    </location>
</feature>
<sequence>MSKASAAAGSAKRGTKKGLSFDEKVALVERWMTTHPQPYTLKELQQRIPKQTAVVYQSVEECLKLLVAEGRIEEDRVGVSTLLWKFPPTEAQLANRSGRLSGRSGGREGISGSNAVLSGHPLSYTELLRRVTSDGAAAAQQQVSVSEIERWCASMPDAQLREWCDLLQAENHRAVASLSEERERLKLEGSDSCTHGDQDAPAGEAALLAELAHLQQLALQRAQLLAEHKKLSSRQALPELLDRLDRASLVALAAANRWTDNYYLAEEAVVKVGFGGNRRDVRAALQLPLELNYLSDDSDAEPNVDGCHQARLPCAGAHTGAEQSPLPPREGSRCRDAGGPSSAQEKHPLIRVAPSEDVFVARQADARSGEPTPGAAAAAAVATSAPHTDTTLQLSTSAKTNPSKTAKAPSAKRGTGKRTRS</sequence>
<accession>A0A836GMA1</accession>
<dbReference type="Proteomes" id="UP000673552">
    <property type="component" value="Unassembled WGS sequence"/>
</dbReference>
<dbReference type="RefSeq" id="XP_067178389.1">
    <property type="nucleotide sequence ID" value="XM_067322526.1"/>
</dbReference>
<dbReference type="AlphaFoldDB" id="A0A836GMA1"/>
<proteinExistence type="predicted"/>
<evidence type="ECO:0000256" key="1">
    <source>
        <dbReference type="SAM" id="MobiDB-lite"/>
    </source>
</evidence>
<feature type="compositionally biased region" description="Polar residues" evidence="1">
    <location>
        <begin position="386"/>
        <end position="404"/>
    </location>
</feature>
<dbReference type="GeneID" id="92515038"/>
<dbReference type="OrthoDB" id="273345at2759"/>
<evidence type="ECO:0000313" key="3">
    <source>
        <dbReference type="EMBL" id="KAG5477751.1"/>
    </source>
</evidence>
<dbReference type="EMBL" id="JAFEUZ010000024">
    <property type="protein sequence ID" value="KAG5477751.1"/>
    <property type="molecule type" value="Genomic_DNA"/>
</dbReference>
<feature type="domain" description="Mnd1 HTH" evidence="2">
    <location>
        <begin position="29"/>
        <end position="87"/>
    </location>
</feature>
<name>A0A836GMA1_9TRYP</name>
<protein>
    <recommendedName>
        <fullName evidence="2">Mnd1 HTH domain-containing protein</fullName>
    </recommendedName>
</protein>
<evidence type="ECO:0000259" key="2">
    <source>
        <dbReference type="Pfam" id="PF03962"/>
    </source>
</evidence>
<feature type="region of interest" description="Disordered" evidence="1">
    <location>
        <begin position="318"/>
        <end position="421"/>
    </location>
</feature>
<reference evidence="4" key="2">
    <citation type="journal article" date="2021" name="Sci. Data">
        <title>Chromosome-scale genome sequencing, assembly and annotation of six genomes from subfamily Leishmaniinae.</title>
        <authorList>
            <person name="Almutairi H."/>
            <person name="Urbaniak M.D."/>
            <person name="Bates M.D."/>
            <person name="Jariyapan N."/>
            <person name="Kwakye-Nuako G."/>
            <person name="Thomaz Soccol V."/>
            <person name="Al-Salem W.S."/>
            <person name="Dillon R.J."/>
            <person name="Bates P.A."/>
            <person name="Gatherer D."/>
        </authorList>
    </citation>
    <scope>NUCLEOTIDE SEQUENCE [LARGE SCALE GENOMIC DNA]</scope>
</reference>
<keyword evidence="4" id="KW-1185">Reference proteome</keyword>
<organism evidence="3 4">
    <name type="scientific">Leishmania martiniquensis</name>
    <dbReference type="NCBI Taxonomy" id="1580590"/>
    <lineage>
        <taxon>Eukaryota</taxon>
        <taxon>Discoba</taxon>
        <taxon>Euglenozoa</taxon>
        <taxon>Kinetoplastea</taxon>
        <taxon>Metakinetoplastina</taxon>
        <taxon>Trypanosomatida</taxon>
        <taxon>Trypanosomatidae</taxon>
        <taxon>Leishmaniinae</taxon>
        <taxon>Leishmania</taxon>
    </lineage>
</organism>
<dbReference type="Pfam" id="PF03962">
    <property type="entry name" value="Mnd1"/>
    <property type="match status" value="1"/>
</dbReference>
<comment type="caution">
    <text evidence="3">The sequence shown here is derived from an EMBL/GenBank/DDBJ whole genome shotgun (WGS) entry which is preliminary data.</text>
</comment>
<gene>
    <name evidence="3" type="ORF">LSCM1_05049</name>
</gene>
<reference evidence="4" key="1">
    <citation type="journal article" date="2021" name="Microbiol. Resour. Announc.">
        <title>LGAAP: Leishmaniinae Genome Assembly and Annotation Pipeline.</title>
        <authorList>
            <person name="Almutairi H."/>
            <person name="Urbaniak M.D."/>
            <person name="Bates M.D."/>
            <person name="Jariyapan N."/>
            <person name="Kwakye-Nuako G."/>
            <person name="Thomaz-Soccol V."/>
            <person name="Al-Salem W.S."/>
            <person name="Dillon R.J."/>
            <person name="Bates P.A."/>
            <person name="Gatherer D."/>
        </authorList>
    </citation>
    <scope>NUCLEOTIDE SEQUENCE [LARGE SCALE GENOMIC DNA]</scope>
</reference>